<sequence>MSRIFGHYIPRSLTILVLLEFISALGAFYIGVAIRFNDVPIDRKLTELFHVKAIVFALVAFISLIAVGLYLVLGTGKLACRLNELKRKSDWIGITLVGFLHLKGEHDEVDAAKVIRSHEPLTKVVTDYGIDEIIVAIEGQRKNYPVDEIIDCKMKGVQVTEISDFFEKRSGKI</sequence>
<comment type="caution">
    <text evidence="1">The sequence shown here is derived from an EMBL/GenBank/DDBJ whole genome shotgun (WGS) entry which is preliminary data.</text>
</comment>
<name>A0ABV2BPA1_9GAMM</name>
<accession>A0ABV2BPA1</accession>
<organism evidence="1 2">
    <name type="scientific">Aliikangiella maris</name>
    <dbReference type="NCBI Taxonomy" id="3162458"/>
    <lineage>
        <taxon>Bacteria</taxon>
        <taxon>Pseudomonadati</taxon>
        <taxon>Pseudomonadota</taxon>
        <taxon>Gammaproteobacteria</taxon>
        <taxon>Oceanospirillales</taxon>
        <taxon>Pleioneaceae</taxon>
        <taxon>Aliikangiella</taxon>
    </lineage>
</organism>
<dbReference type="Gene3D" id="3.40.50.720">
    <property type="entry name" value="NAD(P)-binding Rossmann-like Domain"/>
    <property type="match status" value="1"/>
</dbReference>
<keyword evidence="2" id="KW-1185">Reference proteome</keyword>
<evidence type="ECO:0000313" key="1">
    <source>
        <dbReference type="EMBL" id="MET1253768.1"/>
    </source>
</evidence>
<dbReference type="Proteomes" id="UP001548189">
    <property type="component" value="Unassembled WGS sequence"/>
</dbReference>
<reference evidence="1 2" key="1">
    <citation type="submission" date="2024-06" db="EMBL/GenBank/DDBJ databases">
        <authorList>
            <person name="Li F."/>
        </authorList>
    </citation>
    <scope>NUCLEOTIDE SEQUENCE [LARGE SCALE GENOMIC DNA]</scope>
    <source>
        <strain evidence="1 2">GXAS 311</strain>
    </source>
</reference>
<dbReference type="EMBL" id="JBEVCJ010000001">
    <property type="protein sequence ID" value="MET1253768.1"/>
    <property type="molecule type" value="Genomic_DNA"/>
</dbReference>
<protein>
    <submittedName>
        <fullName evidence="1">Uncharacterized protein</fullName>
    </submittedName>
</protein>
<gene>
    <name evidence="1" type="ORF">ABVT43_01395</name>
</gene>
<proteinExistence type="predicted"/>
<evidence type="ECO:0000313" key="2">
    <source>
        <dbReference type="Proteomes" id="UP001548189"/>
    </source>
</evidence>